<protein>
    <submittedName>
        <fullName evidence="9">Twin-arginine translocase TatA/TatE family subunit</fullName>
    </submittedName>
</protein>
<dbReference type="Gene3D" id="1.20.5.3310">
    <property type="match status" value="1"/>
</dbReference>
<evidence type="ECO:0000256" key="4">
    <source>
        <dbReference type="ARBA" id="ARBA00022927"/>
    </source>
</evidence>
<comment type="subcellular location">
    <subcellularLocation>
        <location evidence="1">Membrane</location>
        <topology evidence="1">Single-pass membrane protein</topology>
    </subcellularLocation>
</comment>
<keyword evidence="7" id="KW-0472">Membrane</keyword>
<evidence type="ECO:0000313" key="9">
    <source>
        <dbReference type="EMBL" id="MDU0367271.1"/>
    </source>
</evidence>
<keyword evidence="5" id="KW-1133">Transmembrane helix</keyword>
<dbReference type="EMBL" id="JAWDIS010000001">
    <property type="protein sequence ID" value="MDU0367271.1"/>
    <property type="molecule type" value="Genomic_DNA"/>
</dbReference>
<evidence type="ECO:0000256" key="6">
    <source>
        <dbReference type="ARBA" id="ARBA00023010"/>
    </source>
</evidence>
<dbReference type="InterPro" id="IPR003369">
    <property type="entry name" value="TatA/B/E"/>
</dbReference>
<evidence type="ECO:0000313" key="10">
    <source>
        <dbReference type="Proteomes" id="UP001263371"/>
    </source>
</evidence>
<dbReference type="Pfam" id="PF02416">
    <property type="entry name" value="TatA_B_E"/>
    <property type="match status" value="1"/>
</dbReference>
<keyword evidence="10" id="KW-1185">Reference proteome</keyword>
<proteinExistence type="predicted"/>
<sequence length="127" mass="13537">MTFGLTIEKLLLIGVIAAVIIGPERLPAAAESLRAFLTQARRLARSAQEHVRDELGPEVSDVDWQRLDPRRYDPRRIVREALFAEPDVPAASSAPPSSATDHAGGTEAPVPAATGQRVPATPPSPGE</sequence>
<feature type="region of interest" description="Disordered" evidence="8">
    <location>
        <begin position="84"/>
        <end position="127"/>
    </location>
</feature>
<evidence type="ECO:0000256" key="7">
    <source>
        <dbReference type="ARBA" id="ARBA00023136"/>
    </source>
</evidence>
<feature type="compositionally biased region" description="Low complexity" evidence="8">
    <location>
        <begin position="89"/>
        <end position="99"/>
    </location>
</feature>
<keyword evidence="4" id="KW-0653">Protein transport</keyword>
<evidence type="ECO:0000256" key="3">
    <source>
        <dbReference type="ARBA" id="ARBA00022692"/>
    </source>
</evidence>
<dbReference type="PRINTS" id="PR01506">
    <property type="entry name" value="TATBPROTEIN"/>
</dbReference>
<accession>A0ABU3T7E5</accession>
<comment type="caution">
    <text evidence="9">The sequence shown here is derived from an EMBL/GenBank/DDBJ whole genome shotgun (WGS) entry which is preliminary data.</text>
</comment>
<keyword evidence="3" id="KW-0812">Transmembrane</keyword>
<organism evidence="9 10">
    <name type="scientific">Microbacterium galbum</name>
    <dbReference type="NCBI Taxonomy" id="3075994"/>
    <lineage>
        <taxon>Bacteria</taxon>
        <taxon>Bacillati</taxon>
        <taxon>Actinomycetota</taxon>
        <taxon>Actinomycetes</taxon>
        <taxon>Micrococcales</taxon>
        <taxon>Microbacteriaceae</taxon>
        <taxon>Microbacterium</taxon>
    </lineage>
</organism>
<dbReference type="Proteomes" id="UP001263371">
    <property type="component" value="Unassembled WGS sequence"/>
</dbReference>
<evidence type="ECO:0000256" key="5">
    <source>
        <dbReference type="ARBA" id="ARBA00022989"/>
    </source>
</evidence>
<name>A0ABU3T7E5_9MICO</name>
<reference evidence="9 10" key="1">
    <citation type="submission" date="2023-09" db="EMBL/GenBank/DDBJ databases">
        <title>Microbacterium fusihabitans sp. nov., Microbacterium phycihabitans sp. nov., and Microbacterium cervinum sp. nov., isolated from dried seaweeds of beach.</title>
        <authorList>
            <person name="Lee S.D."/>
        </authorList>
    </citation>
    <scope>NUCLEOTIDE SEQUENCE [LARGE SCALE GENOMIC DNA]</scope>
    <source>
        <strain evidence="9 10">KSW4-17</strain>
    </source>
</reference>
<keyword evidence="6" id="KW-0811">Translocation</keyword>
<keyword evidence="2" id="KW-0813">Transport</keyword>
<gene>
    <name evidence="9" type="ORF">RWH45_08580</name>
</gene>
<dbReference type="RefSeq" id="WP_315994455.1">
    <property type="nucleotide sequence ID" value="NZ_JAWDIS010000001.1"/>
</dbReference>
<evidence type="ECO:0000256" key="1">
    <source>
        <dbReference type="ARBA" id="ARBA00004167"/>
    </source>
</evidence>
<evidence type="ECO:0000256" key="8">
    <source>
        <dbReference type="SAM" id="MobiDB-lite"/>
    </source>
</evidence>
<evidence type="ECO:0000256" key="2">
    <source>
        <dbReference type="ARBA" id="ARBA00022448"/>
    </source>
</evidence>